<dbReference type="PANTHER" id="PTHR12281">
    <property type="entry name" value="RP42 RELATED"/>
    <property type="match status" value="1"/>
</dbReference>
<evidence type="ECO:0000256" key="2">
    <source>
        <dbReference type="SAM" id="Phobius"/>
    </source>
</evidence>
<dbReference type="Gene3D" id="1.10.238.200">
    <property type="entry name" value="Cullin, PONY binding domain"/>
    <property type="match status" value="1"/>
</dbReference>
<comment type="function">
    <text evidence="1">Neddylation of cullins play an essential role in the regulation of SCF-type complexes activity.</text>
</comment>
<dbReference type="PROSITE" id="PS51229">
    <property type="entry name" value="DCUN1"/>
    <property type="match status" value="1"/>
</dbReference>
<dbReference type="EMBL" id="JANQDX010000016">
    <property type="protein sequence ID" value="KAL0909171.1"/>
    <property type="molecule type" value="Genomic_DNA"/>
</dbReference>
<dbReference type="FunFam" id="1.10.238.200:FF:000006">
    <property type="entry name" value="Defective in cullin neddylation protein"/>
    <property type="match status" value="1"/>
</dbReference>
<name>A0ABD0UFU8_DENTH</name>
<sequence length="345" mass="38911">MMNSLGPKQLDIRQIYARYCDIVSGNDHAASRELLSMLSHSIESQGLARIGILTDLSKLMSCLNLSVDSRQFSCFYDFVFFICCENGQKNITISRAITAWRLVLAGRFRLLDQWCCFVEEHQRHNISVDTWQQVLAFSRCVNEDLDGYDPKGAWPVLIDDFVEHMYSINQSNSSSREFNCSCSDMQAEPGISSTFRGLALLPGSKRKLFSDSDRVRKEAEESLIDKSQLACLRSKRVKQSFGLRRRGRRDSNMGTGLADTTEDMAKHGSLACLKTCACAVEDSLAKVFEGQLLIGCCFQFEHKDCFKAELVSNLIIIICSFLVPLGSILCLIPFTQPFLCLFYNL</sequence>
<dbReference type="AlphaFoldDB" id="A0ABD0UFU8"/>
<dbReference type="Pfam" id="PF03556">
    <property type="entry name" value="Cullin_binding"/>
    <property type="match status" value="1"/>
</dbReference>
<proteinExistence type="predicted"/>
<feature type="domain" description="DCUN1" evidence="3">
    <location>
        <begin position="1"/>
        <end position="166"/>
    </location>
</feature>
<evidence type="ECO:0000313" key="5">
    <source>
        <dbReference type="Proteomes" id="UP001552299"/>
    </source>
</evidence>
<keyword evidence="2" id="KW-1133">Transmembrane helix</keyword>
<organism evidence="4 5">
    <name type="scientific">Dendrobium thyrsiflorum</name>
    <name type="common">Pinecone-like raceme dendrobium</name>
    <name type="synonym">Orchid</name>
    <dbReference type="NCBI Taxonomy" id="117978"/>
    <lineage>
        <taxon>Eukaryota</taxon>
        <taxon>Viridiplantae</taxon>
        <taxon>Streptophyta</taxon>
        <taxon>Embryophyta</taxon>
        <taxon>Tracheophyta</taxon>
        <taxon>Spermatophyta</taxon>
        <taxon>Magnoliopsida</taxon>
        <taxon>Liliopsida</taxon>
        <taxon>Asparagales</taxon>
        <taxon>Orchidaceae</taxon>
        <taxon>Epidendroideae</taxon>
        <taxon>Malaxideae</taxon>
        <taxon>Dendrobiinae</taxon>
        <taxon>Dendrobium</taxon>
    </lineage>
</organism>
<dbReference type="PANTHER" id="PTHR12281:SF31">
    <property type="entry name" value="DCN1-LIKE PROTEIN 3"/>
    <property type="match status" value="1"/>
</dbReference>
<protein>
    <recommendedName>
        <fullName evidence="1">Defective in cullin neddylation protein</fullName>
    </recommendedName>
</protein>
<keyword evidence="2" id="KW-0472">Membrane</keyword>
<dbReference type="InterPro" id="IPR005176">
    <property type="entry name" value="PONY_dom"/>
</dbReference>
<keyword evidence="5" id="KW-1185">Reference proteome</keyword>
<dbReference type="InterPro" id="IPR042460">
    <property type="entry name" value="DCN1-like_PONY"/>
</dbReference>
<dbReference type="Proteomes" id="UP001552299">
    <property type="component" value="Unassembled WGS sequence"/>
</dbReference>
<accession>A0ABD0UFU8</accession>
<evidence type="ECO:0000313" key="4">
    <source>
        <dbReference type="EMBL" id="KAL0909171.1"/>
    </source>
</evidence>
<evidence type="ECO:0000256" key="1">
    <source>
        <dbReference type="RuleBase" id="RU410713"/>
    </source>
</evidence>
<feature type="transmembrane region" description="Helical" evidence="2">
    <location>
        <begin position="310"/>
        <end position="334"/>
    </location>
</feature>
<reference evidence="4 5" key="1">
    <citation type="journal article" date="2024" name="Plant Biotechnol. J.">
        <title>Dendrobium thyrsiflorum genome and its molecular insights into genes involved in important horticultural traits.</title>
        <authorList>
            <person name="Chen B."/>
            <person name="Wang J.Y."/>
            <person name="Zheng P.J."/>
            <person name="Li K.L."/>
            <person name="Liang Y.M."/>
            <person name="Chen X.F."/>
            <person name="Zhang C."/>
            <person name="Zhao X."/>
            <person name="He X."/>
            <person name="Zhang G.Q."/>
            <person name="Liu Z.J."/>
            <person name="Xu Q."/>
        </authorList>
    </citation>
    <scope>NUCLEOTIDE SEQUENCE [LARGE SCALE GENOMIC DNA]</scope>
    <source>
        <strain evidence="4">GZMU011</strain>
    </source>
</reference>
<comment type="caution">
    <text evidence="4">The sequence shown here is derived from an EMBL/GenBank/DDBJ whole genome shotgun (WGS) entry which is preliminary data.</text>
</comment>
<dbReference type="InterPro" id="IPR014764">
    <property type="entry name" value="DCN-prot"/>
</dbReference>
<evidence type="ECO:0000259" key="3">
    <source>
        <dbReference type="PROSITE" id="PS51229"/>
    </source>
</evidence>
<gene>
    <name evidence="4" type="ORF">M5K25_020016</name>
</gene>
<keyword evidence="2" id="KW-0812">Transmembrane</keyword>